<protein>
    <submittedName>
        <fullName evidence="1">Uncharacterized protein</fullName>
    </submittedName>
</protein>
<proteinExistence type="predicted"/>
<gene>
    <name evidence="1" type="ORF">C6I21_13800</name>
</gene>
<dbReference type="Proteomes" id="UP000243650">
    <property type="component" value="Unassembled WGS sequence"/>
</dbReference>
<dbReference type="OrthoDB" id="9897338at2"/>
<keyword evidence="2" id="KW-1185">Reference proteome</keyword>
<dbReference type="RefSeq" id="WP_105960059.1">
    <property type="nucleotide sequence ID" value="NZ_PVNS01000014.1"/>
</dbReference>
<comment type="caution">
    <text evidence="1">The sequence shown here is derived from an EMBL/GenBank/DDBJ whole genome shotgun (WGS) entry which is preliminary data.</text>
</comment>
<organism evidence="1 2">
    <name type="scientific">Alkalicoccus urumqiensis</name>
    <name type="common">Bacillus urumqiensis</name>
    <dbReference type="NCBI Taxonomy" id="1548213"/>
    <lineage>
        <taxon>Bacteria</taxon>
        <taxon>Bacillati</taxon>
        <taxon>Bacillota</taxon>
        <taxon>Bacilli</taxon>
        <taxon>Bacillales</taxon>
        <taxon>Bacillaceae</taxon>
        <taxon>Alkalicoccus</taxon>
    </lineage>
</organism>
<accession>A0A2P6ME57</accession>
<name>A0A2P6ME57_ALKUR</name>
<evidence type="ECO:0000313" key="1">
    <source>
        <dbReference type="EMBL" id="PRO64568.1"/>
    </source>
</evidence>
<dbReference type="EMBL" id="PVNS01000014">
    <property type="protein sequence ID" value="PRO64568.1"/>
    <property type="molecule type" value="Genomic_DNA"/>
</dbReference>
<dbReference type="AlphaFoldDB" id="A0A2P6ME57"/>
<reference evidence="1 2" key="1">
    <citation type="submission" date="2018-03" db="EMBL/GenBank/DDBJ databases">
        <title>Bacillus urumqiensis sp. nov., a moderately haloalkaliphilic bacterium isolated from a salt lake.</title>
        <authorList>
            <person name="Zhao B."/>
            <person name="Liao Z."/>
        </authorList>
    </citation>
    <scope>NUCLEOTIDE SEQUENCE [LARGE SCALE GENOMIC DNA]</scope>
    <source>
        <strain evidence="1 2">BZ-SZ-XJ18</strain>
    </source>
</reference>
<sequence length="77" mass="9242">MTVQDDQAFRLWCKAHNIPFEEVTHRHHFYQIELRNLTIALMQGKISPQEMQHGREFLLARLIRHYHPPPGRRGGER</sequence>
<evidence type="ECO:0000313" key="2">
    <source>
        <dbReference type="Proteomes" id="UP000243650"/>
    </source>
</evidence>